<proteinExistence type="inferred from homology"/>
<evidence type="ECO:0000256" key="2">
    <source>
        <dbReference type="SAM" id="MobiDB-lite"/>
    </source>
</evidence>
<dbReference type="OrthoDB" id="2305498at2759"/>
<evidence type="ECO:0000259" key="3">
    <source>
        <dbReference type="SMART" id="SM00860"/>
    </source>
</evidence>
<dbReference type="Proteomes" id="UP000076532">
    <property type="component" value="Unassembled WGS sequence"/>
</dbReference>
<gene>
    <name evidence="4" type="ORF">FIBSPDRAFT_722605</name>
</gene>
<dbReference type="PIRSF" id="PIRSF017023">
    <property type="entry name" value="KNR4"/>
    <property type="match status" value="1"/>
</dbReference>
<dbReference type="SMART" id="SM00860">
    <property type="entry name" value="SMI1_KNR4"/>
    <property type="match status" value="1"/>
</dbReference>
<dbReference type="GO" id="GO:0043332">
    <property type="term" value="C:mating projection tip"/>
    <property type="evidence" value="ECO:0007669"/>
    <property type="project" value="TreeGrafter"/>
</dbReference>
<reference evidence="4 5" key="1">
    <citation type="journal article" date="2016" name="Mol. Biol. Evol.">
        <title>Comparative Genomics of Early-Diverging Mushroom-Forming Fungi Provides Insights into the Origins of Lignocellulose Decay Capabilities.</title>
        <authorList>
            <person name="Nagy L.G."/>
            <person name="Riley R."/>
            <person name="Tritt A."/>
            <person name="Adam C."/>
            <person name="Daum C."/>
            <person name="Floudas D."/>
            <person name="Sun H."/>
            <person name="Yadav J.S."/>
            <person name="Pangilinan J."/>
            <person name="Larsson K.H."/>
            <person name="Matsuura K."/>
            <person name="Barry K."/>
            <person name="Labutti K."/>
            <person name="Kuo R."/>
            <person name="Ohm R.A."/>
            <person name="Bhattacharya S.S."/>
            <person name="Shirouzu T."/>
            <person name="Yoshinaga Y."/>
            <person name="Martin F.M."/>
            <person name="Grigoriev I.V."/>
            <person name="Hibbett D.S."/>
        </authorList>
    </citation>
    <scope>NUCLEOTIDE SEQUENCE [LARGE SCALE GENOMIC DNA]</scope>
    <source>
        <strain evidence="4 5">CBS 109695</strain>
    </source>
</reference>
<protein>
    <recommendedName>
        <fullName evidence="3">Knr4/Smi1-like domain-containing protein</fullName>
    </recommendedName>
</protein>
<name>A0A166VAZ5_9AGAM</name>
<dbReference type="EMBL" id="KV417485">
    <property type="protein sequence ID" value="KZP32531.1"/>
    <property type="molecule type" value="Genomic_DNA"/>
</dbReference>
<dbReference type="InterPro" id="IPR018958">
    <property type="entry name" value="Knr4/Smi1-like_dom"/>
</dbReference>
<evidence type="ECO:0000256" key="1">
    <source>
        <dbReference type="ARBA" id="ARBA00005303"/>
    </source>
</evidence>
<dbReference type="GO" id="GO:0070880">
    <property type="term" value="P:fungal-type cell wall beta-glucan biosynthetic process"/>
    <property type="evidence" value="ECO:0007669"/>
    <property type="project" value="TreeGrafter"/>
</dbReference>
<dbReference type="InterPro" id="IPR037883">
    <property type="entry name" value="Knr4/Smi1-like_sf"/>
</dbReference>
<dbReference type="PANTHER" id="PTHR47432">
    <property type="entry name" value="CELL WALL ASSEMBLY REGULATOR SMI1"/>
    <property type="match status" value="1"/>
</dbReference>
<accession>A0A166VAZ5</accession>
<dbReference type="AlphaFoldDB" id="A0A166VAZ5"/>
<dbReference type="Pfam" id="PF09346">
    <property type="entry name" value="SMI1_KNR4"/>
    <property type="match status" value="1"/>
</dbReference>
<feature type="compositionally biased region" description="Basic and acidic residues" evidence="2">
    <location>
        <begin position="467"/>
        <end position="476"/>
    </location>
</feature>
<dbReference type="InterPro" id="IPR009203">
    <property type="entry name" value="Knr4/Smi1"/>
</dbReference>
<feature type="region of interest" description="Disordered" evidence="2">
    <location>
        <begin position="418"/>
        <end position="501"/>
    </location>
</feature>
<sequence>MSWFVALFSGGNKNVRRGQAMNNTHEAFSLPTSSPIGSTSHIDAFNPDTLGTPDPERSFSYPPRSPLDPYGYGGPTSSGSRHNSLLPLHSGPLSPNAGPNAQYPPLPHTWNRLKTWLAREYPELGDTLNYGILPLDLAQIEMQFGMALPPAVRESYLTVDGQEAESSAGCAEGLFFGLTLLPLEDVLEEWRFWREVDDDPATGGNARLREGMQSIPEGWVRREYSQRGWIPLIVDKAGNYVGVDLNPGEGGAAGQVIVFGRDFDTKVVLWKGDGQGGWAKWLASFVDELESGEGYELGGSDASEGSEDGLGYESYYYDGTGRGAGDGGGDTSGGGGLKLTGEYRGWNVLEAWADRSLRKWADAGMHSGTDAEGSQKTKSKPRPTSDILSLVKRGGENGSGAEVIMPVLADVDEAPEYVSKPGRSSNVDKPLPTIAVTKPPAPMPLDLPTSRDIGALPSPPDSTHSSFDLDHNDLESGRAAGLRNFSNPRPNSRPAVASQPIPSVNIIDTSVVPEAQLVPLPETPVVAERAGPPPPAVSDITNLLDDEPSALVDIAVEPVMPEEDDEEEDDDDDDEDDEDEEEEEEEPATTIRLVGGGGSAGQTQPAVDEEVAEASGDAESVKSSTSADLKKDEEKTHKKSLSSGLKKIAQLGRKKDSVSSAKGSQS</sequence>
<evidence type="ECO:0000313" key="4">
    <source>
        <dbReference type="EMBL" id="KZP32531.1"/>
    </source>
</evidence>
<comment type="similarity">
    <text evidence="1">Belongs to the KNR4/SMI1 family.</text>
</comment>
<dbReference type="STRING" id="436010.A0A166VAZ5"/>
<evidence type="ECO:0000313" key="5">
    <source>
        <dbReference type="Proteomes" id="UP000076532"/>
    </source>
</evidence>
<feature type="domain" description="Knr4/Smi1-like" evidence="3">
    <location>
        <begin position="131"/>
        <end position="355"/>
    </location>
</feature>
<feature type="compositionally biased region" description="Acidic residues" evidence="2">
    <location>
        <begin position="560"/>
        <end position="587"/>
    </location>
</feature>
<feature type="compositionally biased region" description="Low complexity" evidence="2">
    <location>
        <begin position="77"/>
        <end position="95"/>
    </location>
</feature>
<feature type="region of interest" description="Disordered" evidence="2">
    <location>
        <begin position="523"/>
        <end position="666"/>
    </location>
</feature>
<organism evidence="4 5">
    <name type="scientific">Athelia psychrophila</name>
    <dbReference type="NCBI Taxonomy" id="1759441"/>
    <lineage>
        <taxon>Eukaryota</taxon>
        <taxon>Fungi</taxon>
        <taxon>Dikarya</taxon>
        <taxon>Basidiomycota</taxon>
        <taxon>Agaricomycotina</taxon>
        <taxon>Agaricomycetes</taxon>
        <taxon>Agaricomycetidae</taxon>
        <taxon>Atheliales</taxon>
        <taxon>Atheliaceae</taxon>
        <taxon>Athelia</taxon>
    </lineage>
</organism>
<feature type="region of interest" description="Disordered" evidence="2">
    <location>
        <begin position="31"/>
        <end position="103"/>
    </location>
</feature>
<dbReference type="InterPro" id="IPR051873">
    <property type="entry name" value="KNR4/SMI1_regulator"/>
</dbReference>
<dbReference type="SUPFAM" id="SSF160631">
    <property type="entry name" value="SMI1/KNR4-like"/>
    <property type="match status" value="1"/>
</dbReference>
<dbReference type="PANTHER" id="PTHR47432:SF1">
    <property type="entry name" value="CELL WALL ASSEMBLY REGULATOR SMI1"/>
    <property type="match status" value="1"/>
</dbReference>
<feature type="compositionally biased region" description="Polar residues" evidence="2">
    <location>
        <begin position="31"/>
        <end position="41"/>
    </location>
</feature>
<feature type="region of interest" description="Disordered" evidence="2">
    <location>
        <begin position="364"/>
        <end position="386"/>
    </location>
</feature>
<keyword evidence="5" id="KW-1185">Reference proteome</keyword>